<organism evidence="6">
    <name type="scientific">freshwater metagenome</name>
    <dbReference type="NCBI Taxonomy" id="449393"/>
    <lineage>
        <taxon>unclassified sequences</taxon>
        <taxon>metagenomes</taxon>
        <taxon>ecological metagenomes</taxon>
    </lineage>
</organism>
<dbReference type="EMBL" id="CAEZVF010000048">
    <property type="protein sequence ID" value="CAB4619410.1"/>
    <property type="molecule type" value="Genomic_DNA"/>
</dbReference>
<dbReference type="GO" id="GO:0015079">
    <property type="term" value="F:potassium ion transmembrane transporter activity"/>
    <property type="evidence" value="ECO:0007669"/>
    <property type="project" value="InterPro"/>
</dbReference>
<keyword evidence="3" id="KW-0520">NAD</keyword>
<name>A0A6J6I1H3_9ZZZZ</name>
<dbReference type="InterPro" id="IPR006036">
    <property type="entry name" value="K_uptake_TrkA"/>
</dbReference>
<dbReference type="InterPro" id="IPR050721">
    <property type="entry name" value="Trk_Ktr_HKT_K-transport"/>
</dbReference>
<evidence type="ECO:0000256" key="2">
    <source>
        <dbReference type="ARBA" id="ARBA00022958"/>
    </source>
</evidence>
<gene>
    <name evidence="6" type="ORF">UFOPK1939_00452</name>
</gene>
<evidence type="ECO:0000259" key="5">
    <source>
        <dbReference type="PROSITE" id="PS51202"/>
    </source>
</evidence>
<evidence type="ECO:0000256" key="1">
    <source>
        <dbReference type="ARBA" id="ARBA00022538"/>
    </source>
</evidence>
<protein>
    <submittedName>
        <fullName evidence="6">Unannotated protein</fullName>
    </submittedName>
</protein>
<dbReference type="AlphaFoldDB" id="A0A6J6I1H3"/>
<dbReference type="PRINTS" id="PR00335">
    <property type="entry name" value="KUPTAKETRKA"/>
</dbReference>
<keyword evidence="1" id="KW-0633">Potassium transport</keyword>
<evidence type="ECO:0000259" key="4">
    <source>
        <dbReference type="PROSITE" id="PS51201"/>
    </source>
</evidence>
<evidence type="ECO:0000256" key="3">
    <source>
        <dbReference type="ARBA" id="ARBA00023027"/>
    </source>
</evidence>
<dbReference type="InterPro" id="IPR036291">
    <property type="entry name" value="NAD(P)-bd_dom_sf"/>
</dbReference>
<feature type="domain" description="RCK N-terminal" evidence="4">
    <location>
        <begin position="2"/>
        <end position="120"/>
    </location>
</feature>
<keyword evidence="1" id="KW-0813">Transport</keyword>
<keyword evidence="1" id="KW-0406">Ion transport</keyword>
<feature type="domain" description="RCK C-terminal" evidence="5">
    <location>
        <begin position="138"/>
        <end position="217"/>
    </location>
</feature>
<reference evidence="6" key="1">
    <citation type="submission" date="2020-05" db="EMBL/GenBank/DDBJ databases">
        <authorList>
            <person name="Chiriac C."/>
            <person name="Salcher M."/>
            <person name="Ghai R."/>
            <person name="Kavagutti S V."/>
        </authorList>
    </citation>
    <scope>NUCLEOTIDE SEQUENCE</scope>
</reference>
<dbReference type="InterPro" id="IPR006037">
    <property type="entry name" value="RCK_C"/>
</dbReference>
<dbReference type="PANTHER" id="PTHR43833">
    <property type="entry name" value="POTASSIUM CHANNEL PROTEIN 2-RELATED-RELATED"/>
    <property type="match status" value="1"/>
</dbReference>
<dbReference type="SUPFAM" id="SSF51735">
    <property type="entry name" value="NAD(P)-binding Rossmann-fold domains"/>
    <property type="match status" value="1"/>
</dbReference>
<dbReference type="InterPro" id="IPR003148">
    <property type="entry name" value="RCK_N"/>
</dbReference>
<evidence type="ECO:0000313" key="6">
    <source>
        <dbReference type="EMBL" id="CAB4619410.1"/>
    </source>
</evidence>
<dbReference type="PROSITE" id="PS51202">
    <property type="entry name" value="RCK_C"/>
    <property type="match status" value="1"/>
</dbReference>
<dbReference type="PROSITE" id="PS51201">
    <property type="entry name" value="RCK_N"/>
    <property type="match status" value="1"/>
</dbReference>
<keyword evidence="2" id="KW-0630">Potassium</keyword>
<dbReference type="Pfam" id="PF02254">
    <property type="entry name" value="TrkA_N"/>
    <property type="match status" value="1"/>
</dbReference>
<dbReference type="PANTHER" id="PTHR43833:SF8">
    <property type="entry name" value="TRK SYSTEM POTASSIUM UPTAKE PROTEIN TRKA"/>
    <property type="match status" value="1"/>
</dbReference>
<dbReference type="Gene3D" id="3.40.50.720">
    <property type="entry name" value="NAD(P)-binding Rossmann-like Domain"/>
    <property type="match status" value="1"/>
</dbReference>
<accession>A0A6J6I1H3</accession>
<dbReference type="GO" id="GO:0005886">
    <property type="term" value="C:plasma membrane"/>
    <property type="evidence" value="ECO:0007669"/>
    <property type="project" value="InterPro"/>
</dbReference>
<sequence length="223" mass="24080">MGVHVVIMGCGRVGTALAHALTSAGHTVAVIDRDTKPLERLGENFTGQRVIGVGFDRDTLLEAGIERAGAFAAVSNGDNSNIIAARVARETYGIERVVARIYDPGRAEVYSRLGIPTVATVRWTSDQILRRLLPEHASDDWHDPSGNVIVAELTCAPTWIGTSFDQIERQTGSRIVVVNRYGEGFIPSSGSIYQEDDIIHAAVLATDLDRVRSIVTDSPQESA</sequence>
<proteinExistence type="predicted"/>